<dbReference type="InterPro" id="IPR037120">
    <property type="entry name" value="Haem_peroxidase_sf_animal"/>
</dbReference>
<proteinExistence type="predicted"/>
<reference evidence="5" key="2">
    <citation type="submission" date="2014-02" db="EMBL/GenBank/DDBJ databases">
        <title>The hermit crab's nose antennal transcriptomics.</title>
        <authorList>
            <person name="Groh K.C."/>
            <person name="Vogel H."/>
            <person name="Stensmyr M.C."/>
            <person name="Grosse-Wilde E."/>
            <person name="Hansson B.S."/>
        </authorList>
    </citation>
    <scope>NUCLEOTIDE SEQUENCE</scope>
    <source>
        <tissue evidence="5">Antennules</tissue>
    </source>
</reference>
<keyword evidence="3" id="KW-0560">Oxidoreductase</keyword>
<comment type="subcellular location">
    <subcellularLocation>
        <location evidence="1">Secreted</location>
    </subcellularLocation>
</comment>
<accession>W6MEP6</accession>
<keyword evidence="4" id="KW-0325">Glycoprotein</keyword>
<dbReference type="SUPFAM" id="SSF48113">
    <property type="entry name" value="Heme-dependent peroxidases"/>
    <property type="match status" value="1"/>
</dbReference>
<dbReference type="GO" id="GO:0006979">
    <property type="term" value="P:response to oxidative stress"/>
    <property type="evidence" value="ECO:0007669"/>
    <property type="project" value="InterPro"/>
</dbReference>
<name>W6MEP6_PAGBR</name>
<gene>
    <name evidence="5" type="primary">peroxinectin-like-1</name>
</gene>
<sequence length="225" mass="25346">LSENQFSPFALYQRDGVDSLLRGITIQPSQKFDRFFSDQLTNHLFAGKNPFGMDLVALNLQRGRDHGLPSYNEWRQICEKPKANTFEDLLDVMDVGVMNRLKSLYVDVNDIDLFIGGIAETPVAGSLLGHTFLCIVGDQFARLRLGDRFYYENGGLESSFTEAQLEQIRQTSLARVMCDNSDDLAVMQPLAFVQAHLANMRASCKVGNLIPKVSLLPWRNEPVWA</sequence>
<organism evidence="5">
    <name type="scientific">Pagurus bernhardus</name>
    <name type="common">Common hermit crab</name>
    <name type="synonym">Eupagurus bernhardus</name>
    <dbReference type="NCBI Taxonomy" id="174397"/>
    <lineage>
        <taxon>Eukaryota</taxon>
        <taxon>Metazoa</taxon>
        <taxon>Ecdysozoa</taxon>
        <taxon>Arthropoda</taxon>
        <taxon>Crustacea</taxon>
        <taxon>Multicrustacea</taxon>
        <taxon>Malacostraca</taxon>
        <taxon>Eumalacostraca</taxon>
        <taxon>Eucarida</taxon>
        <taxon>Decapoda</taxon>
        <taxon>Pleocyemata</taxon>
        <taxon>Anomura</taxon>
        <taxon>Paguroidea</taxon>
        <taxon>Paguridae</taxon>
        <taxon>Pagurus</taxon>
    </lineage>
</organism>
<dbReference type="Pfam" id="PF03098">
    <property type="entry name" value="An_peroxidase"/>
    <property type="match status" value="1"/>
</dbReference>
<dbReference type="GO" id="GO:0004601">
    <property type="term" value="F:peroxidase activity"/>
    <property type="evidence" value="ECO:0007669"/>
    <property type="project" value="UniProtKB-KW"/>
</dbReference>
<dbReference type="AlphaFoldDB" id="W6MEP6"/>
<reference evidence="5" key="1">
    <citation type="submission" date="2013-06" db="EMBL/GenBank/DDBJ databases">
        <authorList>
            <person name="Groh K."/>
        </authorList>
    </citation>
    <scope>NUCLEOTIDE SEQUENCE</scope>
    <source>
        <tissue evidence="5">Antennules</tissue>
    </source>
</reference>
<evidence type="ECO:0000313" key="5">
    <source>
        <dbReference type="EMBL" id="CDK12500.1"/>
    </source>
</evidence>
<feature type="non-terminal residue" evidence="5">
    <location>
        <position position="1"/>
    </location>
</feature>
<dbReference type="PANTHER" id="PTHR11475:SF4">
    <property type="entry name" value="CHORION PEROXIDASE"/>
    <property type="match status" value="1"/>
</dbReference>
<dbReference type="PANTHER" id="PTHR11475">
    <property type="entry name" value="OXIDASE/PEROXIDASE"/>
    <property type="match status" value="1"/>
</dbReference>
<keyword evidence="2" id="KW-0964">Secreted</keyword>
<dbReference type="InterPro" id="IPR010255">
    <property type="entry name" value="Haem_peroxidase_sf"/>
</dbReference>
<dbReference type="InterPro" id="IPR019791">
    <property type="entry name" value="Haem_peroxidase_animal"/>
</dbReference>
<evidence type="ECO:0000256" key="2">
    <source>
        <dbReference type="ARBA" id="ARBA00022525"/>
    </source>
</evidence>
<keyword evidence="3" id="KW-0575">Peroxidase</keyword>
<dbReference type="PROSITE" id="PS50292">
    <property type="entry name" value="PEROXIDASE_3"/>
    <property type="match status" value="1"/>
</dbReference>
<dbReference type="EMBL" id="HABX01000056">
    <property type="protein sequence ID" value="CDK12500.1"/>
    <property type="molecule type" value="Transcribed_RNA"/>
</dbReference>
<evidence type="ECO:0000256" key="1">
    <source>
        <dbReference type="ARBA" id="ARBA00004613"/>
    </source>
</evidence>
<protein>
    <submittedName>
        <fullName evidence="5">Peroxinectin-like-1 protein</fullName>
    </submittedName>
</protein>
<evidence type="ECO:0000256" key="3">
    <source>
        <dbReference type="ARBA" id="ARBA00022559"/>
    </source>
</evidence>
<evidence type="ECO:0000256" key="4">
    <source>
        <dbReference type="ARBA" id="ARBA00023180"/>
    </source>
</evidence>
<dbReference type="GO" id="GO:0020037">
    <property type="term" value="F:heme binding"/>
    <property type="evidence" value="ECO:0007669"/>
    <property type="project" value="InterPro"/>
</dbReference>
<dbReference type="Gene3D" id="1.10.640.10">
    <property type="entry name" value="Haem peroxidase domain superfamily, animal type"/>
    <property type="match status" value="1"/>
</dbReference>
<dbReference type="GO" id="GO:0005576">
    <property type="term" value="C:extracellular region"/>
    <property type="evidence" value="ECO:0007669"/>
    <property type="project" value="UniProtKB-SubCell"/>
</dbReference>